<sequence length="44" mass="5048">MLCAQTFQHKNILLNLSGSILTYFAEKRKFLAFSAQAKNLQKKC</sequence>
<organism evidence="1 2">
    <name type="scientific">Faecalibacterium duncaniae (strain DSM 17677 / JCM 31915 / A2-165)</name>
    <name type="common">Faecalibacterium prausnitzii</name>
    <dbReference type="NCBI Taxonomy" id="411483"/>
    <lineage>
        <taxon>Bacteria</taxon>
        <taxon>Bacillati</taxon>
        <taxon>Bacillota</taxon>
        <taxon>Clostridia</taxon>
        <taxon>Eubacteriales</taxon>
        <taxon>Oscillospiraceae</taxon>
        <taxon>Faecalibacterium</taxon>
    </lineage>
</organism>
<dbReference type="HOGENOM" id="CLU_3216511_0_0_9"/>
<accession>C7HAX4</accession>
<evidence type="ECO:0000313" key="2">
    <source>
        <dbReference type="Proteomes" id="UP000004619"/>
    </source>
</evidence>
<name>C7HAX4_FAED2</name>
<dbReference type="AlphaFoldDB" id="C7HAX4"/>
<keyword evidence="2" id="KW-1185">Reference proteome</keyword>
<dbReference type="Proteomes" id="UP000004619">
    <property type="component" value="Unassembled WGS sequence"/>
</dbReference>
<gene>
    <name evidence="1" type="ORF">FAEPRAA2165_03489</name>
</gene>
<evidence type="ECO:0000313" key="1">
    <source>
        <dbReference type="EMBL" id="EEU94958.1"/>
    </source>
</evidence>
<comment type="caution">
    <text evidence="1">The sequence shown here is derived from an EMBL/GenBank/DDBJ whole genome shotgun (WGS) entry which is preliminary data.</text>
</comment>
<dbReference type="EMBL" id="ACOP02000095">
    <property type="protein sequence ID" value="EEU94958.1"/>
    <property type="molecule type" value="Genomic_DNA"/>
</dbReference>
<reference evidence="1" key="1">
    <citation type="submission" date="2009-08" db="EMBL/GenBank/DDBJ databases">
        <authorList>
            <person name="Weinstock G."/>
            <person name="Sodergren E."/>
            <person name="Clifton S."/>
            <person name="Fulton L."/>
            <person name="Fulton B."/>
            <person name="Courtney L."/>
            <person name="Fronick C."/>
            <person name="Harrison M."/>
            <person name="Strong C."/>
            <person name="Farmer C."/>
            <person name="Delahaunty K."/>
            <person name="Markovic C."/>
            <person name="Hall O."/>
            <person name="Minx P."/>
            <person name="Tomlinson C."/>
            <person name="Mitreva M."/>
            <person name="Nelson J."/>
            <person name="Hou S."/>
            <person name="Wollam A."/>
            <person name="Pepin K.H."/>
            <person name="Johnson M."/>
            <person name="Bhonagiri V."/>
            <person name="Nash W.E."/>
            <person name="Warren W."/>
            <person name="Chinwalla A."/>
            <person name="Mardis E.R."/>
            <person name="Wilson R.K."/>
        </authorList>
    </citation>
    <scope>NUCLEOTIDE SEQUENCE [LARGE SCALE GENOMIC DNA]</scope>
    <source>
        <strain evidence="1">A2-165</strain>
    </source>
</reference>
<proteinExistence type="predicted"/>
<protein>
    <submittedName>
        <fullName evidence="1">Uncharacterized protein</fullName>
    </submittedName>
</protein>